<name>A0A6N4R955_BLAVI</name>
<dbReference type="InterPro" id="IPR019953">
    <property type="entry name" value="OHR"/>
</dbReference>
<feature type="region of interest" description="Disordered" evidence="2">
    <location>
        <begin position="1"/>
        <end position="43"/>
    </location>
</feature>
<dbReference type="Gene3D" id="2.20.25.10">
    <property type="match status" value="1"/>
</dbReference>
<dbReference type="NCBIfam" id="TIGR03561">
    <property type="entry name" value="organ_hyd_perox"/>
    <property type="match status" value="1"/>
</dbReference>
<dbReference type="EMBL" id="VAFM01000003">
    <property type="protein sequence ID" value="TKW60332.1"/>
    <property type="molecule type" value="Genomic_DNA"/>
</dbReference>
<proteinExistence type="inferred from homology"/>
<dbReference type="Pfam" id="PF02566">
    <property type="entry name" value="OsmC"/>
    <property type="match status" value="1"/>
</dbReference>
<dbReference type="PANTHER" id="PTHR33797">
    <property type="entry name" value="ORGANIC HYDROPEROXIDE RESISTANCE PROTEIN-LIKE"/>
    <property type="match status" value="1"/>
</dbReference>
<dbReference type="AlphaFoldDB" id="A0A6N4R955"/>
<organism evidence="3 4">
    <name type="scientific">Blastochloris viridis</name>
    <name type="common">Rhodopseudomonas viridis</name>
    <dbReference type="NCBI Taxonomy" id="1079"/>
    <lineage>
        <taxon>Bacteria</taxon>
        <taxon>Pseudomonadati</taxon>
        <taxon>Pseudomonadota</taxon>
        <taxon>Alphaproteobacteria</taxon>
        <taxon>Hyphomicrobiales</taxon>
        <taxon>Blastochloridaceae</taxon>
        <taxon>Blastochloris</taxon>
    </lineage>
</organism>
<gene>
    <name evidence="3" type="ORF">DI628_08850</name>
</gene>
<evidence type="ECO:0000256" key="1">
    <source>
        <dbReference type="ARBA" id="ARBA00007378"/>
    </source>
</evidence>
<sequence length="148" mass="15368">MEIVYSTQASATAGRNGKAATSDGRLSVTLSHPVQPNRPAEGTDPEQLFACGYAACFGGAVEYAAKTLGHSLTAPVQVDSRVSLGKLPESADFMRFGIEVELVVHLHGVDDAQGAQIIERAHTICPYSNATRGNVNVSTSVVATPAAA</sequence>
<comment type="caution">
    <text evidence="3">The sequence shown here is derived from an EMBL/GenBank/DDBJ whole genome shotgun (WGS) entry which is preliminary data.</text>
</comment>
<dbReference type="PANTHER" id="PTHR33797:SF2">
    <property type="entry name" value="ORGANIC HYDROPEROXIDE RESISTANCE PROTEIN-LIKE"/>
    <property type="match status" value="1"/>
</dbReference>
<dbReference type="Proteomes" id="UP000320948">
    <property type="component" value="Unassembled WGS sequence"/>
</dbReference>
<evidence type="ECO:0000256" key="2">
    <source>
        <dbReference type="SAM" id="MobiDB-lite"/>
    </source>
</evidence>
<comment type="similarity">
    <text evidence="1">Belongs to the OsmC/Ohr family.</text>
</comment>
<dbReference type="InterPro" id="IPR036102">
    <property type="entry name" value="OsmC/Ohrsf"/>
</dbReference>
<dbReference type="InterPro" id="IPR015946">
    <property type="entry name" value="KH_dom-like_a/b"/>
</dbReference>
<protein>
    <submittedName>
        <fullName evidence="3">Ohr family peroxiredoxin</fullName>
    </submittedName>
</protein>
<reference evidence="3 4" key="1">
    <citation type="journal article" date="2017" name="Nat. Commun.">
        <title>In situ click chemistry generation of cyclooxygenase-2 inhibitors.</title>
        <authorList>
            <person name="Bhardwaj A."/>
            <person name="Kaur J."/>
            <person name="Wuest M."/>
            <person name="Wuest F."/>
        </authorList>
    </citation>
    <scope>NUCLEOTIDE SEQUENCE [LARGE SCALE GENOMIC DNA]</scope>
    <source>
        <strain evidence="3">S2_018_000_R2_106</strain>
    </source>
</reference>
<dbReference type="SUPFAM" id="SSF82784">
    <property type="entry name" value="OsmC-like"/>
    <property type="match status" value="1"/>
</dbReference>
<feature type="compositionally biased region" description="Polar residues" evidence="2">
    <location>
        <begin position="1"/>
        <end position="13"/>
    </location>
</feature>
<evidence type="ECO:0000313" key="3">
    <source>
        <dbReference type="EMBL" id="TKW60332.1"/>
    </source>
</evidence>
<evidence type="ECO:0000313" key="4">
    <source>
        <dbReference type="Proteomes" id="UP000320948"/>
    </source>
</evidence>
<dbReference type="InterPro" id="IPR003718">
    <property type="entry name" value="OsmC/Ohr_fam"/>
</dbReference>
<dbReference type="GO" id="GO:0006979">
    <property type="term" value="P:response to oxidative stress"/>
    <property type="evidence" value="ECO:0007669"/>
    <property type="project" value="InterPro"/>
</dbReference>
<accession>A0A6N4R955</accession>
<dbReference type="Gene3D" id="3.30.300.20">
    <property type="match status" value="1"/>
</dbReference>